<name>A0ABP8X4U3_9MICC</name>
<comment type="caution">
    <text evidence="9">The sequence shown here is derived from an EMBL/GenBank/DDBJ whole genome shotgun (WGS) entry which is preliminary data.</text>
</comment>
<evidence type="ECO:0000256" key="4">
    <source>
        <dbReference type="ARBA" id="ARBA00022746"/>
    </source>
</evidence>
<proteinExistence type="predicted"/>
<keyword evidence="10" id="KW-1185">Reference proteome</keyword>
<keyword evidence="6 8" id="KW-0472">Membrane</keyword>
<evidence type="ECO:0000256" key="8">
    <source>
        <dbReference type="SAM" id="Phobius"/>
    </source>
</evidence>
<evidence type="ECO:0000256" key="3">
    <source>
        <dbReference type="ARBA" id="ARBA00022692"/>
    </source>
</evidence>
<gene>
    <name evidence="9" type="ORF">GCM10025781_18960</name>
</gene>
<evidence type="ECO:0000256" key="6">
    <source>
        <dbReference type="ARBA" id="ARBA00023136"/>
    </source>
</evidence>
<sequence length="114" mass="13466">MYLLMLFVFIGCYALIDRRWNLYFWSGSPLRAWIVLVLGVLFFLAWDVVAIFHGLFWHGDNSLTLGIFVAPELPIEEIFFLAFLCYQTMMYVLGAPVLWRWLRLRSRSPEGDRP</sequence>
<feature type="transmembrane region" description="Helical" evidence="8">
    <location>
        <begin position="30"/>
        <end position="57"/>
    </location>
</feature>
<organism evidence="9 10">
    <name type="scientific">Kocuria gwangalliensis</name>
    <dbReference type="NCBI Taxonomy" id="501592"/>
    <lineage>
        <taxon>Bacteria</taxon>
        <taxon>Bacillati</taxon>
        <taxon>Actinomycetota</taxon>
        <taxon>Actinomycetes</taxon>
        <taxon>Micrococcales</taxon>
        <taxon>Micrococcaceae</taxon>
        <taxon>Kocuria</taxon>
    </lineage>
</organism>
<evidence type="ECO:0000256" key="5">
    <source>
        <dbReference type="ARBA" id="ARBA00022989"/>
    </source>
</evidence>
<dbReference type="Proteomes" id="UP001501446">
    <property type="component" value="Unassembled WGS sequence"/>
</dbReference>
<evidence type="ECO:0000256" key="1">
    <source>
        <dbReference type="ARBA" id="ARBA00004141"/>
    </source>
</evidence>
<comment type="subcellular location">
    <subcellularLocation>
        <location evidence="1">Membrane</location>
        <topology evidence="1">Multi-pass membrane protein</topology>
    </subcellularLocation>
</comment>
<dbReference type="EMBL" id="BAABLN010000029">
    <property type="protein sequence ID" value="GAA4700822.1"/>
    <property type="molecule type" value="Genomic_DNA"/>
</dbReference>
<dbReference type="NCBIfam" id="TIGR03462">
    <property type="entry name" value="CarR_dom_SF"/>
    <property type="match status" value="1"/>
</dbReference>
<evidence type="ECO:0000313" key="9">
    <source>
        <dbReference type="EMBL" id="GAA4700822.1"/>
    </source>
</evidence>
<evidence type="ECO:0000256" key="7">
    <source>
        <dbReference type="ARBA" id="ARBA00023235"/>
    </source>
</evidence>
<dbReference type="RefSeq" id="WP_345311327.1">
    <property type="nucleotide sequence ID" value="NZ_BAABLN010000029.1"/>
</dbReference>
<comment type="pathway">
    <text evidence="2">Carotenoid biosynthesis.</text>
</comment>
<evidence type="ECO:0008006" key="11">
    <source>
        <dbReference type="Google" id="ProtNLM"/>
    </source>
</evidence>
<keyword evidence="7" id="KW-0413">Isomerase</keyword>
<keyword evidence="4" id="KW-0125">Carotenoid biosynthesis</keyword>
<keyword evidence="3 8" id="KW-0812">Transmembrane</keyword>
<accession>A0ABP8X4U3</accession>
<evidence type="ECO:0000256" key="2">
    <source>
        <dbReference type="ARBA" id="ARBA00004829"/>
    </source>
</evidence>
<feature type="transmembrane region" description="Helical" evidence="8">
    <location>
        <begin position="78"/>
        <end position="99"/>
    </location>
</feature>
<protein>
    <recommendedName>
        <fullName evidence="11">Lycopene cyclase domain-containing protein</fullName>
    </recommendedName>
</protein>
<keyword evidence="5 8" id="KW-1133">Transmembrane helix</keyword>
<reference evidence="10" key="1">
    <citation type="journal article" date="2019" name="Int. J. Syst. Evol. Microbiol.">
        <title>The Global Catalogue of Microorganisms (GCM) 10K type strain sequencing project: providing services to taxonomists for standard genome sequencing and annotation.</title>
        <authorList>
            <consortium name="The Broad Institute Genomics Platform"/>
            <consortium name="The Broad Institute Genome Sequencing Center for Infectious Disease"/>
            <person name="Wu L."/>
            <person name="Ma J."/>
        </authorList>
    </citation>
    <scope>NUCLEOTIDE SEQUENCE [LARGE SCALE GENOMIC DNA]</scope>
    <source>
        <strain evidence="10">JCM 18958</strain>
    </source>
</reference>
<dbReference type="InterPro" id="IPR017825">
    <property type="entry name" value="Lycopene_cyclase_dom"/>
</dbReference>
<evidence type="ECO:0000313" key="10">
    <source>
        <dbReference type="Proteomes" id="UP001501446"/>
    </source>
</evidence>